<evidence type="ECO:0000313" key="3">
    <source>
        <dbReference type="EMBL" id="QPS11338.1"/>
    </source>
</evidence>
<dbReference type="RefSeq" id="WP_197957377.1">
    <property type="nucleotide sequence ID" value="NZ_CP065668.1"/>
</dbReference>
<dbReference type="InterPro" id="IPR029479">
    <property type="entry name" value="Nitroreductase"/>
</dbReference>
<feature type="region of interest" description="Disordered" evidence="1">
    <location>
        <begin position="1"/>
        <end position="20"/>
    </location>
</feature>
<dbReference type="Gene3D" id="3.40.109.10">
    <property type="entry name" value="NADH Oxidase"/>
    <property type="match status" value="1"/>
</dbReference>
<accession>A0A7T2W2G6</accession>
<dbReference type="CDD" id="cd02062">
    <property type="entry name" value="Nitro_FMN_reductase"/>
    <property type="match status" value="1"/>
</dbReference>
<dbReference type="InterPro" id="IPR000415">
    <property type="entry name" value="Nitroreductase-like"/>
</dbReference>
<proteinExistence type="predicted"/>
<dbReference type="InterPro" id="IPR050627">
    <property type="entry name" value="Nitroreductase/BluB"/>
</dbReference>
<evidence type="ECO:0000259" key="2">
    <source>
        <dbReference type="Pfam" id="PF00881"/>
    </source>
</evidence>
<dbReference type="GO" id="GO:0016491">
    <property type="term" value="F:oxidoreductase activity"/>
    <property type="evidence" value="ECO:0007669"/>
    <property type="project" value="InterPro"/>
</dbReference>
<feature type="domain" description="Nitroreductase" evidence="2">
    <location>
        <begin position="22"/>
        <end position="192"/>
    </location>
</feature>
<name>A0A7T2W2G6_DELAC</name>
<gene>
    <name evidence="3" type="ORF">I6G66_15620</name>
</gene>
<dbReference type="AlphaFoldDB" id="A0A7T2W2G6"/>
<dbReference type="Pfam" id="PF00881">
    <property type="entry name" value="Nitroreductase"/>
    <property type="match status" value="1"/>
</dbReference>
<dbReference type="SUPFAM" id="SSF55469">
    <property type="entry name" value="FMN-dependent nitroreductase-like"/>
    <property type="match status" value="1"/>
</dbReference>
<dbReference type="PANTHER" id="PTHR23026:SF123">
    <property type="entry name" value="NAD(P)H NITROREDUCTASE RV3131-RELATED"/>
    <property type="match status" value="1"/>
</dbReference>
<protein>
    <submittedName>
        <fullName evidence="3">Nitroreductase family protein</fullName>
    </submittedName>
</protein>
<dbReference type="PANTHER" id="PTHR23026">
    <property type="entry name" value="NADPH NITROREDUCTASE"/>
    <property type="match status" value="1"/>
</dbReference>
<dbReference type="Proteomes" id="UP000594778">
    <property type="component" value="Chromosome"/>
</dbReference>
<dbReference type="EMBL" id="CP065668">
    <property type="protein sequence ID" value="QPS11338.1"/>
    <property type="molecule type" value="Genomic_DNA"/>
</dbReference>
<reference evidence="3 4" key="1">
    <citation type="submission" date="2020-12" db="EMBL/GenBank/DDBJ databases">
        <title>FDA dAtabase for Regulatory Grade micrObial Sequences (FDA-ARGOS): Supporting development and validation of Infectious Disease Dx tests.</title>
        <authorList>
            <person name="Sproer C."/>
            <person name="Gronow S."/>
            <person name="Severitt S."/>
            <person name="Schroder I."/>
            <person name="Tallon L."/>
            <person name="Sadzewicz L."/>
            <person name="Zhao X."/>
            <person name="Boylan J."/>
            <person name="Ott S."/>
            <person name="Bowen H."/>
            <person name="Vavikolanu K."/>
            <person name="Mehta A."/>
            <person name="Aluvathingal J."/>
            <person name="Nadendla S."/>
            <person name="Lowell S."/>
            <person name="Myers T."/>
            <person name="Yan Y."/>
            <person name="Sichtig H."/>
        </authorList>
    </citation>
    <scope>NUCLEOTIDE SEQUENCE [LARGE SCALE GENOMIC DNA]</scope>
    <source>
        <strain evidence="3 4">FDAARGOS_909</strain>
    </source>
</reference>
<evidence type="ECO:0000313" key="4">
    <source>
        <dbReference type="Proteomes" id="UP000594778"/>
    </source>
</evidence>
<organism evidence="3 4">
    <name type="scientific">Delftia acidovorans</name>
    <name type="common">Pseudomonas acidovorans</name>
    <name type="synonym">Comamonas acidovorans</name>
    <dbReference type="NCBI Taxonomy" id="80866"/>
    <lineage>
        <taxon>Bacteria</taxon>
        <taxon>Pseudomonadati</taxon>
        <taxon>Pseudomonadota</taxon>
        <taxon>Betaproteobacteria</taxon>
        <taxon>Burkholderiales</taxon>
        <taxon>Comamonadaceae</taxon>
        <taxon>Delftia</taxon>
    </lineage>
</organism>
<sequence>MSDAANDAQAGSGQPRMPDWLGRRSVRRYLPQPIAPETIEALLHAAGSAPSAHNRQPWRFAVIRQRERQMSLAEAMGQRLRRDRQVDRDSEADIEADVLRSRERICGAATVIVVCLSMEDMDRYPDSERARNEHQMAVQSTAMAGQNLLLAAHAAGLGACWLCAPLFCPEAVRCALELPVHWEPQGLITLGHPANAGKPFVRRPLHEITQFITSGDIPC</sequence>
<evidence type="ECO:0000256" key="1">
    <source>
        <dbReference type="SAM" id="MobiDB-lite"/>
    </source>
</evidence>